<sequence length="140" mass="14954">MGRWMTIGRHSWSEVHAFLDHPHGLPGGLRRKGVPRGPAPARDVVMGGLVLTGGSSRLDAPLLLRPAGVRAVDAHLRGIDLDALIQKRHPLLKETGPYSFGDDDGGDMVTDGSLARDFEVLRGVYARAAAGGDAVIKEIF</sequence>
<dbReference type="Proteomes" id="UP001501020">
    <property type="component" value="Unassembled WGS sequence"/>
</dbReference>
<reference evidence="2" key="1">
    <citation type="journal article" date="2019" name="Int. J. Syst. Evol. Microbiol.">
        <title>The Global Catalogue of Microorganisms (GCM) 10K type strain sequencing project: providing services to taxonomists for standard genome sequencing and annotation.</title>
        <authorList>
            <consortium name="The Broad Institute Genomics Platform"/>
            <consortium name="The Broad Institute Genome Sequencing Center for Infectious Disease"/>
            <person name="Wu L."/>
            <person name="Ma J."/>
        </authorList>
    </citation>
    <scope>NUCLEOTIDE SEQUENCE [LARGE SCALE GENOMIC DNA]</scope>
    <source>
        <strain evidence="2">JCM 13850</strain>
    </source>
</reference>
<proteinExistence type="predicted"/>
<dbReference type="Gene3D" id="3.40.1760.10">
    <property type="entry name" value="YfbM-like super family"/>
    <property type="match status" value="1"/>
</dbReference>
<protein>
    <recommendedName>
        <fullName evidence="3">DUF1877 family protein</fullName>
    </recommendedName>
</protein>
<evidence type="ECO:0008006" key="3">
    <source>
        <dbReference type="Google" id="ProtNLM"/>
    </source>
</evidence>
<accession>A0ABP5KE34</accession>
<evidence type="ECO:0000313" key="1">
    <source>
        <dbReference type="EMBL" id="GAA2131088.1"/>
    </source>
</evidence>
<keyword evidence="2" id="KW-1185">Reference proteome</keyword>
<organism evidence="1 2">
    <name type="scientific">Actinomadura napierensis</name>
    <dbReference type="NCBI Taxonomy" id="267854"/>
    <lineage>
        <taxon>Bacteria</taxon>
        <taxon>Bacillati</taxon>
        <taxon>Actinomycetota</taxon>
        <taxon>Actinomycetes</taxon>
        <taxon>Streptosporangiales</taxon>
        <taxon>Thermomonosporaceae</taxon>
        <taxon>Actinomadura</taxon>
    </lineage>
</organism>
<name>A0ABP5KE34_9ACTN</name>
<dbReference type="RefSeq" id="WP_344264802.1">
    <property type="nucleotide sequence ID" value="NZ_BAAAMR010000016.1"/>
</dbReference>
<comment type="caution">
    <text evidence="1">The sequence shown here is derived from an EMBL/GenBank/DDBJ whole genome shotgun (WGS) entry which is preliminary data.</text>
</comment>
<dbReference type="InterPro" id="IPR035944">
    <property type="entry name" value="YfbM-like_sf"/>
</dbReference>
<evidence type="ECO:0000313" key="2">
    <source>
        <dbReference type="Proteomes" id="UP001501020"/>
    </source>
</evidence>
<dbReference type="EMBL" id="BAAAMR010000016">
    <property type="protein sequence ID" value="GAA2131088.1"/>
    <property type="molecule type" value="Genomic_DNA"/>
</dbReference>
<gene>
    <name evidence="1" type="ORF">GCM10009727_23330</name>
</gene>